<dbReference type="AlphaFoldDB" id="A0AAI8SKY3"/>
<proteinExistence type="predicted"/>
<name>A0AAI8SKY3_MYCAV</name>
<evidence type="ECO:0000313" key="2">
    <source>
        <dbReference type="Proteomes" id="UP000327362"/>
    </source>
</evidence>
<gene>
    <name evidence="1" type="ORF">JPH1_16140</name>
</gene>
<dbReference type="Proteomes" id="UP000327362">
    <property type="component" value="Chromosome"/>
</dbReference>
<accession>A0AAI8SKY3</accession>
<dbReference type="EMBL" id="AP020326">
    <property type="protein sequence ID" value="BBN47139.1"/>
    <property type="molecule type" value="Genomic_DNA"/>
</dbReference>
<reference evidence="1 2" key="1">
    <citation type="submission" date="2019-09" db="EMBL/GenBank/DDBJ databases">
        <title>Complete genome sequence of Mycobacterium avium subsp. hominissuis strain JP-H-1.</title>
        <authorList>
            <person name="Kinoshita Y."/>
            <person name="Niwa H."/>
            <person name="Uchida-Fujii E."/>
            <person name="Nukada T."/>
        </authorList>
    </citation>
    <scope>NUCLEOTIDE SEQUENCE [LARGE SCALE GENOMIC DNA]</scope>
    <source>
        <strain evidence="1 2">JP-H-1</strain>
    </source>
</reference>
<protein>
    <submittedName>
        <fullName evidence="1">Uncharacterized protein</fullName>
    </submittedName>
</protein>
<evidence type="ECO:0000313" key="1">
    <source>
        <dbReference type="EMBL" id="BBN47139.1"/>
    </source>
</evidence>
<sequence>MRSRVTYASAAGPWIRELRSITCANARADTLGRPLSVRAAALDVLKNRFGNLFRRARIFSLLQMAFLQANVPAPPPGALSVPGGSLPAGPLPRRG</sequence>
<organism evidence="1 2">
    <name type="scientific">Mycobacterium avium subsp. hominissuis</name>
    <dbReference type="NCBI Taxonomy" id="439334"/>
    <lineage>
        <taxon>Bacteria</taxon>
        <taxon>Bacillati</taxon>
        <taxon>Actinomycetota</taxon>
        <taxon>Actinomycetes</taxon>
        <taxon>Mycobacteriales</taxon>
        <taxon>Mycobacteriaceae</taxon>
        <taxon>Mycobacterium</taxon>
        <taxon>Mycobacterium avium complex (MAC)</taxon>
    </lineage>
</organism>